<dbReference type="Proteomes" id="UP000076865">
    <property type="component" value="Chromosome"/>
</dbReference>
<organism evidence="1 2">
    <name type="scientific">Anoxybacteroides amylolyticum</name>
    <dbReference type="NCBI Taxonomy" id="294699"/>
    <lineage>
        <taxon>Bacteria</taxon>
        <taxon>Bacillati</taxon>
        <taxon>Bacillota</taxon>
        <taxon>Bacilli</taxon>
        <taxon>Bacillales</taxon>
        <taxon>Anoxybacillaceae</taxon>
        <taxon>Anoxybacteroides</taxon>
    </lineage>
</organism>
<evidence type="ECO:0008006" key="3">
    <source>
        <dbReference type="Google" id="ProtNLM"/>
    </source>
</evidence>
<accession>A0A160F2X0</accession>
<sequence length="130" mass="15762">MKVVYAATREHEEYVERLIQHFYSYIFPKYFDDEQIREFEQFNILSISSDYYNGTMREAFQIISSLQSLITVIECMETNGLNEEYRHLFERNVRLLEQHGVAFPFTIEQFRQKRPFIFSMYSPPASDWVM</sequence>
<proteinExistence type="predicted"/>
<protein>
    <recommendedName>
        <fullName evidence="3">YhcU family protein</fullName>
    </recommendedName>
</protein>
<gene>
    <name evidence="1" type="ORF">GFC30_951</name>
</gene>
<dbReference type="EMBL" id="CP015438">
    <property type="protein sequence ID" value="ANB60005.1"/>
    <property type="molecule type" value="Genomic_DNA"/>
</dbReference>
<dbReference type="AlphaFoldDB" id="A0A160F2X0"/>
<dbReference type="KEGG" id="aamy:GFC30_951"/>
<dbReference type="PATRIC" id="fig|294699.3.peg.936"/>
<evidence type="ECO:0000313" key="1">
    <source>
        <dbReference type="EMBL" id="ANB60005.1"/>
    </source>
</evidence>
<dbReference type="RefSeq" id="WP_066323107.1">
    <property type="nucleotide sequence ID" value="NZ_CP015438.1"/>
</dbReference>
<keyword evidence="2" id="KW-1185">Reference proteome</keyword>
<dbReference type="InterPro" id="IPR020355">
    <property type="entry name" value="Uncharacterised_YhcU"/>
</dbReference>
<dbReference type="Pfam" id="PF17326">
    <property type="entry name" value="DUF5365"/>
    <property type="match status" value="1"/>
</dbReference>
<dbReference type="OrthoDB" id="2966549at2"/>
<evidence type="ECO:0000313" key="2">
    <source>
        <dbReference type="Proteomes" id="UP000076865"/>
    </source>
</evidence>
<name>A0A160F2X0_9BACL</name>
<reference evidence="1 2" key="1">
    <citation type="journal article" date="2006" name="Syst. Appl. Microbiol.">
        <title>Anoxybacillus amylolyticus sp. nov., a thermophilic amylase producing bacterium isolated from Mount Rittmann (Antarctica).</title>
        <authorList>
            <person name="Poli A."/>
            <person name="Esposito E."/>
            <person name="Lama L."/>
            <person name="Orlando P."/>
            <person name="Nicolaus G."/>
            <person name="de Appolonia F."/>
            <person name="Gambacorta A."/>
            <person name="Nicolaus B."/>
        </authorList>
    </citation>
    <scope>NUCLEOTIDE SEQUENCE [LARGE SCALE GENOMIC DNA]</scope>
    <source>
        <strain evidence="1 2">DSM 15939</strain>
    </source>
</reference>